<evidence type="ECO:0000256" key="2">
    <source>
        <dbReference type="SAM" id="Phobius"/>
    </source>
</evidence>
<reference evidence="3" key="1">
    <citation type="submission" date="2021-01" db="EMBL/GenBank/DDBJ databases">
        <title>Chromosome-level genome assembly of a human fungal pathogen reveals clustering of transcriptionally co-regulated genes.</title>
        <authorList>
            <person name="Voorhies M."/>
            <person name="Cohen S."/>
            <person name="Shea T.P."/>
            <person name="Petrus S."/>
            <person name="Munoz J.F."/>
            <person name="Poplawski S."/>
            <person name="Goldman W.E."/>
            <person name="Michael T."/>
            <person name="Cuomo C.A."/>
            <person name="Sil A."/>
            <person name="Beyhan S."/>
        </authorList>
    </citation>
    <scope>NUCLEOTIDE SEQUENCE</scope>
    <source>
        <strain evidence="3">H88</strain>
    </source>
</reference>
<dbReference type="VEuPathDB" id="FungiDB:I7I53_06394"/>
<feature type="region of interest" description="Disordered" evidence="1">
    <location>
        <begin position="1"/>
        <end position="31"/>
    </location>
</feature>
<sequence>MHSATQAPVEAVLKGARISRRDQPHGKKKRKSVRAWAFLSPFSFLAVSYAARGVYFLVYLHSNCVDTYAAV</sequence>
<evidence type="ECO:0000313" key="3">
    <source>
        <dbReference type="EMBL" id="QSS51149.1"/>
    </source>
</evidence>
<feature type="transmembrane region" description="Helical" evidence="2">
    <location>
        <begin position="35"/>
        <end position="58"/>
    </location>
</feature>
<protein>
    <submittedName>
        <fullName evidence="3">Uncharacterized protein</fullName>
    </submittedName>
</protein>
<evidence type="ECO:0000313" key="4">
    <source>
        <dbReference type="Proteomes" id="UP000663419"/>
    </source>
</evidence>
<keyword evidence="2" id="KW-0812">Transmembrane</keyword>
<evidence type="ECO:0000256" key="1">
    <source>
        <dbReference type="SAM" id="MobiDB-lite"/>
    </source>
</evidence>
<accession>A0A8A1LAP5</accession>
<gene>
    <name evidence="3" type="ORF">I7I53_06394</name>
</gene>
<dbReference type="EMBL" id="CP069103">
    <property type="protein sequence ID" value="QSS51149.1"/>
    <property type="molecule type" value="Genomic_DNA"/>
</dbReference>
<organism evidence="3 4">
    <name type="scientific">Ajellomyces capsulatus (strain H88)</name>
    <name type="common">Darling's disease fungus</name>
    <name type="synonym">Histoplasma capsulatum</name>
    <dbReference type="NCBI Taxonomy" id="544711"/>
    <lineage>
        <taxon>Eukaryota</taxon>
        <taxon>Fungi</taxon>
        <taxon>Dikarya</taxon>
        <taxon>Ascomycota</taxon>
        <taxon>Pezizomycotina</taxon>
        <taxon>Eurotiomycetes</taxon>
        <taxon>Eurotiomycetidae</taxon>
        <taxon>Onygenales</taxon>
        <taxon>Ajellomycetaceae</taxon>
        <taxon>Histoplasma</taxon>
    </lineage>
</organism>
<keyword evidence="2" id="KW-0472">Membrane</keyword>
<dbReference type="Proteomes" id="UP000663419">
    <property type="component" value="Chromosome 2"/>
</dbReference>
<proteinExistence type="predicted"/>
<dbReference type="AlphaFoldDB" id="A0A8A1LAP5"/>
<keyword evidence="2" id="KW-1133">Transmembrane helix</keyword>
<name>A0A8A1LAP5_AJEC8</name>